<proteinExistence type="predicted"/>
<reference evidence="1 2" key="1">
    <citation type="submission" date="2018-08" db="EMBL/GenBank/DDBJ databases">
        <title>A genome reference for cultivated species of the human gut microbiota.</title>
        <authorList>
            <person name="Zou Y."/>
            <person name="Xue W."/>
            <person name="Luo G."/>
        </authorList>
    </citation>
    <scope>NUCLEOTIDE SEQUENCE [LARGE SCALE GENOMIC DNA]</scope>
    <source>
        <strain evidence="1 2">AM26-26AC</strain>
    </source>
</reference>
<dbReference type="Proteomes" id="UP000283538">
    <property type="component" value="Unassembled WGS sequence"/>
</dbReference>
<name>A0A414MFK4_9BACE</name>
<protein>
    <submittedName>
        <fullName evidence="1">Uncharacterized protein</fullName>
    </submittedName>
</protein>
<organism evidence="1 2">
    <name type="scientific">Bacteroides eggerthii</name>
    <dbReference type="NCBI Taxonomy" id="28111"/>
    <lineage>
        <taxon>Bacteria</taxon>
        <taxon>Pseudomonadati</taxon>
        <taxon>Bacteroidota</taxon>
        <taxon>Bacteroidia</taxon>
        <taxon>Bacteroidales</taxon>
        <taxon>Bacteroidaceae</taxon>
        <taxon>Bacteroides</taxon>
    </lineage>
</organism>
<dbReference type="AlphaFoldDB" id="A0A414MFK4"/>
<comment type="caution">
    <text evidence="1">The sequence shown here is derived from an EMBL/GenBank/DDBJ whole genome shotgun (WGS) entry which is preliminary data.</text>
</comment>
<accession>A0A414MFK4</accession>
<gene>
    <name evidence="1" type="ORF">DW701_06505</name>
</gene>
<dbReference type="RefSeq" id="WP_004292583.1">
    <property type="nucleotide sequence ID" value="NZ_JAHPXF010000003.1"/>
</dbReference>
<evidence type="ECO:0000313" key="2">
    <source>
        <dbReference type="Proteomes" id="UP000283538"/>
    </source>
</evidence>
<evidence type="ECO:0000313" key="1">
    <source>
        <dbReference type="EMBL" id="RHF10043.1"/>
    </source>
</evidence>
<sequence length="223" mass="26271">MVHKIIGTNIFIQTSQAGINLFNAQEKDIQEYSEILNYIIVLNRKLSNSIESASKESEKRILSHYRKLQDRYAFWLFNILETGEIAKQLFLADNDIAKIIYINQYSISSCKILEKFKYDIGFYNTIFNVDENNAPYKALNCFYDKHYDDLKNIRDKIAAHYDKGKSFVQVNDNIFKDYNADNIGKNLCELYKATREFLIAIQQLSLKFFDDNEELIMRYLKAK</sequence>
<dbReference type="EMBL" id="QSLA01000005">
    <property type="protein sequence ID" value="RHF10043.1"/>
    <property type="molecule type" value="Genomic_DNA"/>
</dbReference>